<evidence type="ECO:0000313" key="1">
    <source>
        <dbReference type="EMBL" id="MBN7822348.1"/>
    </source>
</evidence>
<organism evidence="1 2">
    <name type="scientific">Bowmanella yangjiangensis</name>
    <dbReference type="NCBI Taxonomy" id="2811230"/>
    <lineage>
        <taxon>Bacteria</taxon>
        <taxon>Pseudomonadati</taxon>
        <taxon>Pseudomonadota</taxon>
        <taxon>Gammaproteobacteria</taxon>
        <taxon>Alteromonadales</taxon>
        <taxon>Alteromonadaceae</taxon>
        <taxon>Bowmanella</taxon>
    </lineage>
</organism>
<keyword evidence="2" id="KW-1185">Reference proteome</keyword>
<accession>A0ABS3CZ34</accession>
<dbReference type="Proteomes" id="UP000663992">
    <property type="component" value="Unassembled WGS sequence"/>
</dbReference>
<protein>
    <submittedName>
        <fullName evidence="1">Uncharacterized protein</fullName>
    </submittedName>
</protein>
<evidence type="ECO:0000313" key="2">
    <source>
        <dbReference type="Proteomes" id="UP000663992"/>
    </source>
</evidence>
<dbReference type="RefSeq" id="WP_206596286.1">
    <property type="nucleotide sequence ID" value="NZ_JAFKCS010000053.1"/>
</dbReference>
<comment type="caution">
    <text evidence="1">The sequence shown here is derived from an EMBL/GenBank/DDBJ whole genome shotgun (WGS) entry which is preliminary data.</text>
</comment>
<reference evidence="1 2" key="1">
    <citation type="submission" date="2021-03" db="EMBL/GenBank/DDBJ databases">
        <title>novel species isolated from a fishpond in China.</title>
        <authorList>
            <person name="Lu H."/>
            <person name="Cai Z."/>
        </authorList>
    </citation>
    <scope>NUCLEOTIDE SEQUENCE [LARGE SCALE GENOMIC DNA]</scope>
    <source>
        <strain evidence="1 2">Y57</strain>
    </source>
</reference>
<proteinExistence type="predicted"/>
<dbReference type="EMBL" id="JAFKCS010000053">
    <property type="protein sequence ID" value="MBN7822348.1"/>
    <property type="molecule type" value="Genomic_DNA"/>
</dbReference>
<sequence length="76" mass="8134">MSKPRVNTSTTAVVTLTIELTGLGSWGPDCKTSQVYDQAKEAALGRLRRLFQGDPNGVRVVGAVKVKSVTTDTEAR</sequence>
<gene>
    <name evidence="1" type="ORF">J0A65_20950</name>
</gene>
<name>A0ABS3CZ34_9ALTE</name>